<feature type="domain" description="RING-type" evidence="6">
    <location>
        <begin position="415"/>
        <end position="454"/>
    </location>
</feature>
<dbReference type="SUPFAM" id="SSF57850">
    <property type="entry name" value="RING/U-box"/>
    <property type="match status" value="1"/>
</dbReference>
<dbReference type="PROSITE" id="PS50297">
    <property type="entry name" value="ANK_REP_REGION"/>
    <property type="match status" value="2"/>
</dbReference>
<dbReference type="Pfam" id="PF13920">
    <property type="entry name" value="zf-C3HC4_3"/>
    <property type="match status" value="1"/>
</dbReference>
<dbReference type="SMART" id="SM00248">
    <property type="entry name" value="ANK"/>
    <property type="match status" value="4"/>
</dbReference>
<name>A0AAD5NUF3_ACENE</name>
<dbReference type="Proteomes" id="UP001064489">
    <property type="component" value="Chromosome 4"/>
</dbReference>
<dbReference type="AlphaFoldDB" id="A0AAD5NUF3"/>
<accession>A0AAD5NUF3</accession>
<dbReference type="EMBL" id="JAJSOW010000101">
    <property type="protein sequence ID" value="KAI9181178.1"/>
    <property type="molecule type" value="Genomic_DNA"/>
</dbReference>
<feature type="compositionally biased region" description="Pro residues" evidence="5">
    <location>
        <begin position="596"/>
        <end position="615"/>
    </location>
</feature>
<feature type="repeat" description="ANK" evidence="3">
    <location>
        <begin position="77"/>
        <end position="109"/>
    </location>
</feature>
<reference evidence="7" key="1">
    <citation type="journal article" date="2022" name="Plant J.">
        <title>Strategies of tolerance reflected in two North American maple genomes.</title>
        <authorList>
            <person name="McEvoy S.L."/>
            <person name="Sezen U.U."/>
            <person name="Trouern-Trend A."/>
            <person name="McMahon S.M."/>
            <person name="Schaberg P.G."/>
            <person name="Yang J."/>
            <person name="Wegrzyn J.L."/>
            <person name="Swenson N.G."/>
        </authorList>
    </citation>
    <scope>NUCLEOTIDE SEQUENCE</scope>
    <source>
        <tissue evidence="7">Leaf</tissue>
    </source>
</reference>
<proteinExistence type="predicted"/>
<evidence type="ECO:0000256" key="3">
    <source>
        <dbReference type="PROSITE-ProRule" id="PRU00023"/>
    </source>
</evidence>
<feature type="compositionally biased region" description="Polar residues" evidence="5">
    <location>
        <begin position="630"/>
        <end position="650"/>
    </location>
</feature>
<dbReference type="PROSITE" id="PS50088">
    <property type="entry name" value="ANK_REPEAT"/>
    <property type="match status" value="2"/>
</dbReference>
<keyword evidence="8" id="KW-1185">Reference proteome</keyword>
<evidence type="ECO:0000256" key="1">
    <source>
        <dbReference type="ARBA" id="ARBA00022737"/>
    </source>
</evidence>
<dbReference type="SUPFAM" id="SSF48403">
    <property type="entry name" value="Ankyrin repeat"/>
    <property type="match status" value="1"/>
</dbReference>
<dbReference type="InterPro" id="IPR002110">
    <property type="entry name" value="Ankyrin_rpt"/>
</dbReference>
<evidence type="ECO:0000256" key="4">
    <source>
        <dbReference type="PROSITE-ProRule" id="PRU00175"/>
    </source>
</evidence>
<dbReference type="PANTHER" id="PTHR24166">
    <property type="entry name" value="ROLLING PEBBLES, ISOFORM B"/>
    <property type="match status" value="1"/>
</dbReference>
<evidence type="ECO:0000256" key="2">
    <source>
        <dbReference type="ARBA" id="ARBA00023043"/>
    </source>
</evidence>
<keyword evidence="4" id="KW-0862">Zinc</keyword>
<dbReference type="InterPro" id="IPR013083">
    <property type="entry name" value="Znf_RING/FYVE/PHD"/>
</dbReference>
<dbReference type="InterPro" id="IPR050889">
    <property type="entry name" value="Dendritic_Spine_Reg/Scaffold"/>
</dbReference>
<dbReference type="PROSITE" id="PS50089">
    <property type="entry name" value="ZF_RING_2"/>
    <property type="match status" value="1"/>
</dbReference>
<dbReference type="Gene3D" id="3.30.40.10">
    <property type="entry name" value="Zinc/RING finger domain, C3HC4 (zinc finger)"/>
    <property type="match status" value="1"/>
</dbReference>
<dbReference type="InterPro" id="IPR036770">
    <property type="entry name" value="Ankyrin_rpt-contain_sf"/>
</dbReference>
<evidence type="ECO:0000259" key="6">
    <source>
        <dbReference type="PROSITE" id="PS50089"/>
    </source>
</evidence>
<feature type="repeat" description="ANK" evidence="3">
    <location>
        <begin position="41"/>
        <end position="74"/>
    </location>
</feature>
<feature type="region of interest" description="Disordered" evidence="5">
    <location>
        <begin position="527"/>
        <end position="658"/>
    </location>
</feature>
<gene>
    <name evidence="7" type="ORF">LWI28_012164</name>
</gene>
<protein>
    <recommendedName>
        <fullName evidence="6">RING-type domain-containing protein</fullName>
    </recommendedName>
</protein>
<keyword evidence="4" id="KW-0863">Zinc-finger</keyword>
<comment type="caution">
    <text evidence="7">The sequence shown here is derived from an EMBL/GenBank/DDBJ whole genome shotgun (WGS) entry which is preliminary data.</text>
</comment>
<dbReference type="Pfam" id="PF00023">
    <property type="entry name" value="Ank"/>
    <property type="match status" value="2"/>
</dbReference>
<organism evidence="7 8">
    <name type="scientific">Acer negundo</name>
    <name type="common">Box elder</name>
    <dbReference type="NCBI Taxonomy" id="4023"/>
    <lineage>
        <taxon>Eukaryota</taxon>
        <taxon>Viridiplantae</taxon>
        <taxon>Streptophyta</taxon>
        <taxon>Embryophyta</taxon>
        <taxon>Tracheophyta</taxon>
        <taxon>Spermatophyta</taxon>
        <taxon>Magnoliopsida</taxon>
        <taxon>eudicotyledons</taxon>
        <taxon>Gunneridae</taxon>
        <taxon>Pentapetalae</taxon>
        <taxon>rosids</taxon>
        <taxon>malvids</taxon>
        <taxon>Sapindales</taxon>
        <taxon>Sapindaceae</taxon>
        <taxon>Hippocastanoideae</taxon>
        <taxon>Acereae</taxon>
        <taxon>Acer</taxon>
    </lineage>
</organism>
<evidence type="ECO:0000313" key="7">
    <source>
        <dbReference type="EMBL" id="KAI9181178.1"/>
    </source>
</evidence>
<dbReference type="PANTHER" id="PTHR24166:SF50">
    <property type="entry name" value="E3 UBIQUITIN-PROTEIN LIGASE XBOS34-RELATED"/>
    <property type="match status" value="1"/>
</dbReference>
<evidence type="ECO:0000313" key="8">
    <source>
        <dbReference type="Proteomes" id="UP001064489"/>
    </source>
</evidence>
<dbReference type="GO" id="GO:0008270">
    <property type="term" value="F:zinc ion binding"/>
    <property type="evidence" value="ECO:0007669"/>
    <property type="project" value="UniProtKB-KW"/>
</dbReference>
<feature type="compositionally biased region" description="Polar residues" evidence="5">
    <location>
        <begin position="527"/>
        <end position="562"/>
    </location>
</feature>
<feature type="compositionally biased region" description="Polar residues" evidence="5">
    <location>
        <begin position="576"/>
        <end position="588"/>
    </location>
</feature>
<reference evidence="7" key="2">
    <citation type="submission" date="2023-02" db="EMBL/GenBank/DDBJ databases">
        <authorList>
            <person name="Swenson N.G."/>
            <person name="Wegrzyn J.L."/>
            <person name="Mcevoy S.L."/>
        </authorList>
    </citation>
    <scope>NUCLEOTIDE SEQUENCE</scope>
    <source>
        <strain evidence="7">91603</strain>
        <tissue evidence="7">Leaf</tissue>
    </source>
</reference>
<sequence>MTQKQGQSKEELLCECVRASNVDAIRALHLQGANLEWIDGKGKTPLIVACMDSGLINVAETLIQLGANINAYRPGRHGGTPLHHAAKRGLESTVKLLLSRGANVLVRNDDCHTALDVARIKGHTNVVRAIESHMCYFSGWLREFYGPGFLEALAPHLLTRKIWAVVIPCGSGNPMKPLRFELAIYSTLQDAQPRTVISLLKAKIDEPKFHQSDPALNIFDQSTKIRYKLASANEGDKQQLQWLCNACRGIRQVMPSIAPHNPLQSVPAGTHQPSETIGLAMENNHHNAEEINANGWENSTAADSHNGWGPAIAHSEASYSGWMDEPKNEDYNGWDVSGSRPNTKQNHGVQAPVVQTASVSLAPSAPPISDVVSSEGPIHYPSIENSKVDLYVSTGTECGASTTSSVKDEGTSSSCVICWEAPIEAACIPCGHMAGCMSCLNEINTKKGVCPVCRSKIKQEFYGNVWKCTKATRLPYTVTSWRPCSIQICESYFPSFCNVSSGYPFAAPLVSSSPSSVSPTANVGISFGSSRPTDTPPLTSAKSRTSLPAKFSTPSMTRSSLSEMAARATRVRSIPGQIQKQALTTSSMKPVDHSPVCPPPPSPSPSPPSPPPPIIPSRSKLRVDKIKETGPTSLAVGQTDEGLTSTSELPTPQDGRPQETKDLAEAMIELVEGEEVPTMPGVPEIEGVQAEAVTEAADDGLFLKQRSDGHSICKMSCQQYIPIHSSRFMPDNEAHTYPKGLQEYGWCVKTIETGAG</sequence>
<keyword evidence="1" id="KW-0677">Repeat</keyword>
<keyword evidence="4" id="KW-0479">Metal-binding</keyword>
<dbReference type="InterPro" id="IPR001841">
    <property type="entry name" value="Znf_RING"/>
</dbReference>
<dbReference type="Gene3D" id="1.25.40.20">
    <property type="entry name" value="Ankyrin repeat-containing domain"/>
    <property type="match status" value="2"/>
</dbReference>
<evidence type="ECO:0000256" key="5">
    <source>
        <dbReference type="SAM" id="MobiDB-lite"/>
    </source>
</evidence>
<keyword evidence="2 3" id="KW-0040">ANK repeat</keyword>